<comment type="subcellular location">
    <subcellularLocation>
        <location evidence="1">Cytoplasm</location>
        <location evidence="1">Cytoskeleton</location>
        <location evidence="1">Microtubule organizing center</location>
        <location evidence="1">Centrosome</location>
    </subcellularLocation>
    <subcellularLocation>
        <location evidence="2">Cytoplasm</location>
        <location evidence="2">Cytoskeleton</location>
        <location evidence="2">Stress fiber</location>
    </subcellularLocation>
    <subcellularLocation>
        <location evidence="3">Cytoplasm</location>
        <location evidence="3">Myofibril</location>
    </subcellularLocation>
</comment>
<dbReference type="InterPro" id="IPR008603">
    <property type="entry name" value="DCTN4"/>
</dbReference>
<keyword evidence="8" id="KW-0007">Acetylation</keyword>
<evidence type="ECO:0000256" key="4">
    <source>
        <dbReference type="ARBA" id="ARBA00022490"/>
    </source>
</evidence>
<keyword evidence="4" id="KW-0963">Cytoplasm</keyword>
<protein>
    <recommendedName>
        <fullName evidence="12">Dynactin subunit 4</fullName>
    </recommendedName>
</protein>
<dbReference type="PANTHER" id="PTHR13034:SF2">
    <property type="entry name" value="DYNACTIN SUBUNIT 4"/>
    <property type="match status" value="1"/>
</dbReference>
<accession>A0AAF0J9Y4</accession>
<dbReference type="Proteomes" id="UP001217754">
    <property type="component" value="Chromosome 3"/>
</dbReference>
<evidence type="ECO:0000256" key="9">
    <source>
        <dbReference type="ARBA" id="ARBA00023054"/>
    </source>
</evidence>
<evidence type="ECO:0000256" key="8">
    <source>
        <dbReference type="ARBA" id="ARBA00022990"/>
    </source>
</evidence>
<evidence type="ECO:0000313" key="15">
    <source>
        <dbReference type="EMBL" id="WFD38938.1"/>
    </source>
</evidence>
<dbReference type="GO" id="GO:0001725">
    <property type="term" value="C:stress fiber"/>
    <property type="evidence" value="ECO:0007669"/>
    <property type="project" value="UniProtKB-SubCell"/>
</dbReference>
<keyword evidence="9" id="KW-0175">Coiled coil</keyword>
<dbReference type="GeneID" id="85225553"/>
<evidence type="ECO:0000256" key="3">
    <source>
        <dbReference type="ARBA" id="ARBA00004657"/>
    </source>
</evidence>
<keyword evidence="6" id="KW-0597">Phosphoprotein</keyword>
<dbReference type="PANTHER" id="PTHR13034">
    <property type="entry name" value="DYNACTIN P62 SUBUNIT"/>
    <property type="match status" value="1"/>
</dbReference>
<evidence type="ECO:0000256" key="6">
    <source>
        <dbReference type="ARBA" id="ARBA00022553"/>
    </source>
</evidence>
<dbReference type="GO" id="GO:0005869">
    <property type="term" value="C:dynactin complex"/>
    <property type="evidence" value="ECO:0007669"/>
    <property type="project" value="InterPro"/>
</dbReference>
<dbReference type="AlphaFoldDB" id="A0AAF0J9Y4"/>
<evidence type="ECO:0000256" key="10">
    <source>
        <dbReference type="ARBA" id="ARBA00023212"/>
    </source>
</evidence>
<evidence type="ECO:0000256" key="12">
    <source>
        <dbReference type="ARBA" id="ARBA00034864"/>
    </source>
</evidence>
<feature type="region of interest" description="Disordered" evidence="14">
    <location>
        <begin position="198"/>
        <end position="225"/>
    </location>
</feature>
<evidence type="ECO:0000256" key="13">
    <source>
        <dbReference type="ARBA" id="ARBA00093507"/>
    </source>
</evidence>
<feature type="compositionally biased region" description="Pro residues" evidence="14">
    <location>
        <begin position="203"/>
        <end position="216"/>
    </location>
</feature>
<gene>
    <name evidence="15" type="ORF">MJAP1_001904</name>
</gene>
<keyword evidence="16" id="KW-1185">Reference proteome</keyword>
<organism evidence="15 16">
    <name type="scientific">Malassezia japonica</name>
    <dbReference type="NCBI Taxonomy" id="223818"/>
    <lineage>
        <taxon>Eukaryota</taxon>
        <taxon>Fungi</taxon>
        <taxon>Dikarya</taxon>
        <taxon>Basidiomycota</taxon>
        <taxon>Ustilaginomycotina</taxon>
        <taxon>Malasseziomycetes</taxon>
        <taxon>Malasseziales</taxon>
        <taxon>Malasseziaceae</taxon>
        <taxon>Malassezia</taxon>
    </lineage>
</organism>
<evidence type="ECO:0000256" key="1">
    <source>
        <dbReference type="ARBA" id="ARBA00004300"/>
    </source>
</evidence>
<evidence type="ECO:0000313" key="16">
    <source>
        <dbReference type="Proteomes" id="UP001217754"/>
    </source>
</evidence>
<keyword evidence="5" id="KW-1017">Isopeptide bond</keyword>
<keyword evidence="7" id="KW-0832">Ubl conjugation</keyword>
<evidence type="ECO:0000256" key="7">
    <source>
        <dbReference type="ARBA" id="ARBA00022843"/>
    </source>
</evidence>
<evidence type="ECO:0000256" key="5">
    <source>
        <dbReference type="ARBA" id="ARBA00022499"/>
    </source>
</evidence>
<sequence length="422" mass="45504">MTTYQCACAYDELRTARTRGHVPSVLPAVTQPGISLDGLYFCEECYELRCNDCIAWELSSCYCPHCLFEVPSTSVQAQKGQCARSCFACPVCTHVLSIHGSDPPRDAALTSAEASQSVPPYFFSCAACRWDSKRAGLVAEKASTLSATMPPADAPGPEQTALDQVRAHLAPLFQRAPKPSAAPPKALADLALPPRYWQGKNVAPPPPESDVLPAPPVDAAGAQARQAAREAQRAAFVAGCTSLDGIQGLTDEAQRYAMPLEQPYEASALRPQRVRLLAKLCKRCRECRHILVRPDLRTSSSNYKLRLLAKEFLPTLRVVRAVDGVTHVTLANPLMDAMRIELYAPDAALSATSLTLPGGSEAYDVEPAATPAADTDLFAAGVVVSQHTAVFGVRTTRPMASVRVAWTVSERTHTFWAMLPVS</sequence>
<comment type="similarity">
    <text evidence="11">Belongs to the dynactin subunit 4 family.</text>
</comment>
<dbReference type="RefSeq" id="XP_060121835.1">
    <property type="nucleotide sequence ID" value="XM_060265852.1"/>
</dbReference>
<evidence type="ECO:0000256" key="11">
    <source>
        <dbReference type="ARBA" id="ARBA00034776"/>
    </source>
</evidence>
<dbReference type="EMBL" id="CP119960">
    <property type="protein sequence ID" value="WFD38938.1"/>
    <property type="molecule type" value="Genomic_DNA"/>
</dbReference>
<proteinExistence type="inferred from homology"/>
<reference evidence="15" key="1">
    <citation type="submission" date="2023-03" db="EMBL/GenBank/DDBJ databases">
        <title>Mating type loci evolution in Malassezia.</title>
        <authorList>
            <person name="Coelho M.A."/>
        </authorList>
    </citation>
    <scope>NUCLEOTIDE SEQUENCE</scope>
    <source>
        <strain evidence="15">CBS 9431</strain>
    </source>
</reference>
<dbReference type="Pfam" id="PF05502">
    <property type="entry name" value="Dynactin_p62"/>
    <property type="match status" value="2"/>
</dbReference>
<comment type="subunit">
    <text evidence="13">Subunit of dynactin, a multiprotein complex part of a tripartite complex with dynein and a adapter, such as BICDL1, BICD2 or HOOK3. The dynactin complex is built around ACTR1A/ACTB filament and consists of an actin-related filament composed of a shoulder domain, a pointed end and a barbed end. Its length is defined by its flexible shoulder domain. The soulder is composed of 2 DCTN1 subunits, 4 DCTN2 and 2 DCTN3. The 4 DCNT2 (via N-terminus) bind the ACTR1A filament and act as molecular rulers to determine the length. The pointed end is important for binding dynein-dynactin cargo adapters. Consists of 4 subunits: ACTR10, DCNT4, DCTN5 and DCTN6. The barbed end is composed of a CAPZA1:CAPZB heterodimers, which binds ACTR1A/ACTB filament and dynactin and stabilizes dynactin. Interacts with ATP7B, but not ATP7A, in a copper-dependent manner. Interacts with ANK2; this interaction is required for localization at costameres. Interacts with N4BP2L1.</text>
</comment>
<name>A0AAF0J9Y4_9BASI</name>
<evidence type="ECO:0000256" key="14">
    <source>
        <dbReference type="SAM" id="MobiDB-lite"/>
    </source>
</evidence>
<evidence type="ECO:0000256" key="2">
    <source>
        <dbReference type="ARBA" id="ARBA00004529"/>
    </source>
</evidence>
<keyword evidence="10" id="KW-0206">Cytoskeleton</keyword>